<dbReference type="RefSeq" id="WP_316433995.1">
    <property type="nucleotide sequence ID" value="NZ_CP053586.1"/>
</dbReference>
<dbReference type="GO" id="GO:0004534">
    <property type="term" value="F:5'-3' RNA exonuclease activity"/>
    <property type="evidence" value="ECO:0007669"/>
    <property type="project" value="TreeGrafter"/>
</dbReference>
<gene>
    <name evidence="2" type="ORF">HJG54_06410</name>
</gene>
<dbReference type="InterPro" id="IPR052018">
    <property type="entry name" value="PHP_domain"/>
</dbReference>
<dbReference type="Gene3D" id="3.20.20.140">
    <property type="entry name" value="Metal-dependent hydrolases"/>
    <property type="match status" value="1"/>
</dbReference>
<protein>
    <submittedName>
        <fullName evidence="2">PHP domain-containing protein</fullName>
    </submittedName>
</protein>
<proteinExistence type="predicted"/>
<dbReference type="CDD" id="cd07438">
    <property type="entry name" value="PHP_HisPPase_AMP"/>
    <property type="match status" value="1"/>
</dbReference>
<dbReference type="PANTHER" id="PTHR42924">
    <property type="entry name" value="EXONUCLEASE"/>
    <property type="match status" value="1"/>
</dbReference>
<dbReference type="SMART" id="SM00481">
    <property type="entry name" value="POLIIIAc"/>
    <property type="match status" value="1"/>
</dbReference>
<dbReference type="EMBL" id="CP053586">
    <property type="protein sequence ID" value="WNZ22525.1"/>
    <property type="molecule type" value="Genomic_DNA"/>
</dbReference>
<dbReference type="InterPro" id="IPR003141">
    <property type="entry name" value="Pol/His_phosphatase_N"/>
</dbReference>
<name>A0AA96WCP4_9CYAN</name>
<accession>A0AA96WCP4</accession>
<sequence>MAVNLAGSRASCGAPDAAALRSVFETITVESCPRSFNFHMHTVCSDGRLQPEQLIHQAVEIGLQGLAITDHHSVNGYLRARQWLVAQRQIQPERVIPQLWTGTEINAGLLSDEVHILAYAFDLDHAAMQPYLQGATPTGKSYQAAQVIGAIQQAGGLAVLAHPARYRRSPQELIPAAVDLGIDGVETYYAYNNPSPWRPSPKETEAVGSLGNRYSLLHTCGTDTHGLSLLQRL</sequence>
<dbReference type="SUPFAM" id="SSF89550">
    <property type="entry name" value="PHP domain-like"/>
    <property type="match status" value="1"/>
</dbReference>
<dbReference type="AlphaFoldDB" id="A0AA96WCP4"/>
<feature type="domain" description="Polymerase/histidinol phosphatase N-terminal" evidence="1">
    <location>
        <begin position="36"/>
        <end position="109"/>
    </location>
</feature>
<evidence type="ECO:0000259" key="1">
    <source>
        <dbReference type="SMART" id="SM00481"/>
    </source>
</evidence>
<dbReference type="GO" id="GO:0035312">
    <property type="term" value="F:5'-3' DNA exonuclease activity"/>
    <property type="evidence" value="ECO:0007669"/>
    <property type="project" value="TreeGrafter"/>
</dbReference>
<dbReference type="InterPro" id="IPR016195">
    <property type="entry name" value="Pol/histidinol_Pase-like"/>
</dbReference>
<dbReference type="PANTHER" id="PTHR42924:SF3">
    <property type="entry name" value="POLYMERASE_HISTIDINOL PHOSPHATASE N-TERMINAL DOMAIN-CONTAINING PROTEIN"/>
    <property type="match status" value="1"/>
</dbReference>
<dbReference type="Pfam" id="PF02811">
    <property type="entry name" value="PHP"/>
    <property type="match status" value="1"/>
</dbReference>
<evidence type="ECO:0000313" key="2">
    <source>
        <dbReference type="EMBL" id="WNZ22525.1"/>
    </source>
</evidence>
<organism evidence="2">
    <name type="scientific">Leptolyngbya sp. NK1-12</name>
    <dbReference type="NCBI Taxonomy" id="2547451"/>
    <lineage>
        <taxon>Bacteria</taxon>
        <taxon>Bacillati</taxon>
        <taxon>Cyanobacteriota</taxon>
        <taxon>Cyanophyceae</taxon>
        <taxon>Leptolyngbyales</taxon>
        <taxon>Leptolyngbyaceae</taxon>
        <taxon>Leptolyngbya group</taxon>
        <taxon>Leptolyngbya</taxon>
    </lineage>
</organism>
<reference evidence="2" key="1">
    <citation type="submission" date="2020-05" db="EMBL/GenBank/DDBJ databases">
        <authorList>
            <person name="Zhu T."/>
            <person name="Keshari N."/>
            <person name="Lu X."/>
        </authorList>
    </citation>
    <scope>NUCLEOTIDE SEQUENCE</scope>
    <source>
        <strain evidence="2">NK1-12</strain>
    </source>
</reference>
<dbReference type="InterPro" id="IPR004013">
    <property type="entry name" value="PHP_dom"/>
</dbReference>